<protein>
    <submittedName>
        <fullName evidence="4">BTB domain-containing protein</fullName>
    </submittedName>
</protein>
<dbReference type="InterPro" id="IPR000210">
    <property type="entry name" value="BTB/POZ_dom"/>
</dbReference>
<feature type="domain" description="BACK" evidence="2">
    <location>
        <begin position="97"/>
        <end position="233"/>
    </location>
</feature>
<accession>A0A1I8IER9</accession>
<evidence type="ECO:0000313" key="4">
    <source>
        <dbReference type="WBParaSite" id="maker-uti_cns_0011845-snap-gene-0.2-mRNA-1"/>
    </source>
</evidence>
<feature type="domain" description="BTB" evidence="1">
    <location>
        <begin position="19"/>
        <end position="92"/>
    </location>
</feature>
<dbReference type="InterPro" id="IPR042846">
    <property type="entry name" value="BTBD19"/>
</dbReference>
<proteinExistence type="predicted"/>
<dbReference type="Gene3D" id="3.30.710.10">
    <property type="entry name" value="Potassium Channel Kv1.1, Chain A"/>
    <property type="match status" value="1"/>
</dbReference>
<dbReference type="InterPro" id="IPR011705">
    <property type="entry name" value="BACK"/>
</dbReference>
<dbReference type="PANTHER" id="PTHR46965:SF1">
    <property type="entry name" value="BTB_POZ DOMAIN-CONTAINING PROTEIN 19"/>
    <property type="match status" value="1"/>
</dbReference>
<dbReference type="Gene3D" id="1.25.40.420">
    <property type="match status" value="1"/>
</dbReference>
<dbReference type="WBParaSite" id="maker-uti_cns_0011845-snap-gene-0.2-mRNA-1">
    <property type="protein sequence ID" value="maker-uti_cns_0011845-snap-gene-0.2-mRNA-1"/>
    <property type="gene ID" value="maker-uti_cns_0011845-snap-gene-0.2"/>
</dbReference>
<keyword evidence="3" id="KW-1185">Reference proteome</keyword>
<name>A0A1I8IER9_9PLAT</name>
<evidence type="ECO:0000259" key="1">
    <source>
        <dbReference type="SMART" id="SM00225"/>
    </source>
</evidence>
<evidence type="ECO:0000259" key="2">
    <source>
        <dbReference type="SMART" id="SM00875"/>
    </source>
</evidence>
<dbReference type="InterPro" id="IPR011333">
    <property type="entry name" value="SKP1/BTB/POZ_sf"/>
</dbReference>
<dbReference type="Proteomes" id="UP000095280">
    <property type="component" value="Unplaced"/>
</dbReference>
<organism evidence="3 4">
    <name type="scientific">Macrostomum lignano</name>
    <dbReference type="NCBI Taxonomy" id="282301"/>
    <lineage>
        <taxon>Eukaryota</taxon>
        <taxon>Metazoa</taxon>
        <taxon>Spiralia</taxon>
        <taxon>Lophotrochozoa</taxon>
        <taxon>Platyhelminthes</taxon>
        <taxon>Rhabditophora</taxon>
        <taxon>Macrostomorpha</taxon>
        <taxon>Macrostomida</taxon>
        <taxon>Macrostomidae</taxon>
        <taxon>Macrostomum</taxon>
    </lineage>
</organism>
<evidence type="ECO:0000313" key="3">
    <source>
        <dbReference type="Proteomes" id="UP000095280"/>
    </source>
</evidence>
<sequence length="286" mass="30633">LVINQCDFIELKSPPIPSSDVKFIIGSSRRPFYAHRCLVATNPDTFASVLEFLYTNCVCLRPSNALEVLAAAVEFGLDDLRRLCFDYLTDNLNSSNACELLQAAVTFGQEELRLKAAEFIERNAAAVFTAGRAFAGLSAEALAGILGSDQLMLDELDIIAALRSWANLAVERAATSSTAASANHRRSSVSFADTAASTAVVGSVALDDCPGLIAAVRQLRLGLLTPQELAEVERENEADLIIPVSFGVNCLVCQDCTRCQKSSRTVPTAQLVDALSICSLLQAVRS</sequence>
<dbReference type="AlphaFoldDB" id="A0A1I8IER9"/>
<dbReference type="Pfam" id="PF07707">
    <property type="entry name" value="BACK"/>
    <property type="match status" value="1"/>
</dbReference>
<dbReference type="SMART" id="SM00875">
    <property type="entry name" value="BACK"/>
    <property type="match status" value="1"/>
</dbReference>
<reference evidence="4" key="1">
    <citation type="submission" date="2016-11" db="UniProtKB">
        <authorList>
            <consortium name="WormBaseParasite"/>
        </authorList>
    </citation>
    <scope>IDENTIFICATION</scope>
</reference>
<dbReference type="Pfam" id="PF00651">
    <property type="entry name" value="BTB"/>
    <property type="match status" value="1"/>
</dbReference>
<dbReference type="PANTHER" id="PTHR46965">
    <property type="entry name" value="BTB/POZ DOMAIN-CONTAINING PROTEIN 19"/>
    <property type="match status" value="1"/>
</dbReference>
<dbReference type="SUPFAM" id="SSF54695">
    <property type="entry name" value="POZ domain"/>
    <property type="match status" value="1"/>
</dbReference>
<dbReference type="SMART" id="SM00225">
    <property type="entry name" value="BTB"/>
    <property type="match status" value="1"/>
</dbReference>